<keyword evidence="2" id="KW-1185">Reference proteome</keyword>
<reference evidence="3" key="1">
    <citation type="submission" date="2022-11" db="UniProtKB">
        <authorList>
            <consortium name="WormBaseParasite"/>
        </authorList>
    </citation>
    <scope>IDENTIFICATION</scope>
</reference>
<evidence type="ECO:0000256" key="1">
    <source>
        <dbReference type="SAM" id="MobiDB-lite"/>
    </source>
</evidence>
<dbReference type="WBParaSite" id="jg9035">
    <property type="protein sequence ID" value="jg9035"/>
    <property type="gene ID" value="jg9035"/>
</dbReference>
<accession>A0A915ESJ3</accession>
<protein>
    <submittedName>
        <fullName evidence="3">VWFA domain-containing protein</fullName>
    </submittedName>
</protein>
<organism evidence="2 3">
    <name type="scientific">Ditylenchus dipsaci</name>
    <dbReference type="NCBI Taxonomy" id="166011"/>
    <lineage>
        <taxon>Eukaryota</taxon>
        <taxon>Metazoa</taxon>
        <taxon>Ecdysozoa</taxon>
        <taxon>Nematoda</taxon>
        <taxon>Chromadorea</taxon>
        <taxon>Rhabditida</taxon>
        <taxon>Tylenchina</taxon>
        <taxon>Tylenchomorpha</taxon>
        <taxon>Sphaerularioidea</taxon>
        <taxon>Anguinidae</taxon>
        <taxon>Anguininae</taxon>
        <taxon>Ditylenchus</taxon>
    </lineage>
</organism>
<dbReference type="Proteomes" id="UP000887574">
    <property type="component" value="Unplaced"/>
</dbReference>
<feature type="region of interest" description="Disordered" evidence="1">
    <location>
        <begin position="649"/>
        <end position="678"/>
    </location>
</feature>
<dbReference type="SUPFAM" id="SSF53300">
    <property type="entry name" value="vWA-like"/>
    <property type="match status" value="1"/>
</dbReference>
<evidence type="ECO:0000313" key="3">
    <source>
        <dbReference type="WBParaSite" id="jg9035"/>
    </source>
</evidence>
<feature type="region of interest" description="Disordered" evidence="1">
    <location>
        <begin position="378"/>
        <end position="437"/>
    </location>
</feature>
<name>A0A915ESJ3_9BILA</name>
<proteinExistence type="predicted"/>
<dbReference type="InterPro" id="IPR036465">
    <property type="entry name" value="vWFA_dom_sf"/>
</dbReference>
<evidence type="ECO:0000313" key="2">
    <source>
        <dbReference type="Proteomes" id="UP000887574"/>
    </source>
</evidence>
<sequence>MDNRSPPTSKANGWMQKEECYQLIQLAFSRSRWISTANRFQRPIRGKWVHPVVNEDGRLLPTDETGRFVDVEGEVIPVDDFGRPVDSQGKILPTNRKGEPVVVVIGPDGQPLTTDARGRHLDAYGEPIPLDESGQYIYPPPPTRVPVVVIGPDGQPMPTDTSGRIVDKQGSPYPTNYDGLLLGPDGSPLPTNADGQVVVAEGDQEEKTQKAVTLPTDDYGKLVYPIVGSDGQPLPTDQSGRYLDVASGEPIPTDDFGRPLHTEGGQILPKNQQGDYIYSKPSKTPKKVVVIGPDGVPQPTDYQGKWVDAEGRALPTNPEGLLVGPDGSPLPTNAQGQQVVGEGAEGIAKVLPTDASGLPIYPILNSDGQLLPTDSTGKYVDVKSGKPIPTDNAGKPLSSEGGEILPQNSEGKYIYSGPGAKEDQEGQPPVRQDSRGDEVVAYPADTDSVSLDKDKPCLVNATVVDIVFAINDELLEMHGDSIKEALTDLFSTKNGNGGYFDLSPDATRISLLHYGRSVDVPVNLGGYHERAQLLDKLNVYKAAQQQFASFGRPNVAKFLVVFSNGDDILPNSLRHILNDQRVSTILIGLSSYESEIDDESHLRILLKEWSDLRASNIANYLQERCHSGVINLPTSRAIFVKQHAPDSILSADSRPTSTPAESITGAEPETSTDKSNGEQISEKCLELQERTRIVLAVETSHYTANSKSELQRILLQFIRDYVEKLGSKSQVGILYYGNTVEVTADIGGYANNEELEENVSF</sequence>
<dbReference type="AlphaFoldDB" id="A0A915ESJ3"/>